<reference evidence="10 11" key="1">
    <citation type="submission" date="2016-10" db="EMBL/GenBank/DDBJ databases">
        <title>Genome sequence of the basidiomycete white-rot fungus Trametes pubescens.</title>
        <authorList>
            <person name="Makela M.R."/>
            <person name="Granchi Z."/>
            <person name="Peng M."/>
            <person name="De Vries R.P."/>
            <person name="Grigoriev I."/>
            <person name="Riley R."/>
            <person name="Hilden K."/>
        </authorList>
    </citation>
    <scope>NUCLEOTIDE SEQUENCE [LARGE SCALE GENOMIC DNA]</scope>
    <source>
        <strain evidence="10 11">FBCC735</strain>
    </source>
</reference>
<dbReference type="GO" id="GO:0000978">
    <property type="term" value="F:RNA polymerase II cis-regulatory region sequence-specific DNA binding"/>
    <property type="evidence" value="ECO:0007669"/>
    <property type="project" value="TreeGrafter"/>
</dbReference>
<evidence type="ECO:0000256" key="4">
    <source>
        <dbReference type="ARBA" id="ARBA00022833"/>
    </source>
</evidence>
<name>A0A1M2VYM5_TRAPU</name>
<dbReference type="SUPFAM" id="SSF57667">
    <property type="entry name" value="beta-beta-alpha zinc fingers"/>
    <property type="match status" value="2"/>
</dbReference>
<feature type="region of interest" description="Disordered" evidence="8">
    <location>
        <begin position="126"/>
        <end position="399"/>
    </location>
</feature>
<dbReference type="PROSITE" id="PS50157">
    <property type="entry name" value="ZINC_FINGER_C2H2_2"/>
    <property type="match status" value="3"/>
</dbReference>
<dbReference type="InterPro" id="IPR013087">
    <property type="entry name" value="Znf_C2H2_type"/>
</dbReference>
<evidence type="ECO:0000313" key="11">
    <source>
        <dbReference type="Proteomes" id="UP000184267"/>
    </source>
</evidence>
<comment type="caution">
    <text evidence="10">The sequence shown here is derived from an EMBL/GenBank/DDBJ whole genome shotgun (WGS) entry which is preliminary data.</text>
</comment>
<keyword evidence="11" id="KW-1185">Reference proteome</keyword>
<feature type="compositionally biased region" description="Low complexity" evidence="8">
    <location>
        <begin position="156"/>
        <end position="167"/>
    </location>
</feature>
<keyword evidence="2" id="KW-0677">Repeat</keyword>
<feature type="compositionally biased region" description="Low complexity" evidence="8">
    <location>
        <begin position="560"/>
        <end position="570"/>
    </location>
</feature>
<dbReference type="GO" id="GO:0005634">
    <property type="term" value="C:nucleus"/>
    <property type="evidence" value="ECO:0007669"/>
    <property type="project" value="UniProtKB-ARBA"/>
</dbReference>
<proteinExistence type="predicted"/>
<feature type="domain" description="C2H2-type" evidence="9">
    <location>
        <begin position="689"/>
        <end position="718"/>
    </location>
</feature>
<feature type="compositionally biased region" description="Polar residues" evidence="8">
    <location>
        <begin position="365"/>
        <end position="375"/>
    </location>
</feature>
<feature type="compositionally biased region" description="Pro residues" evidence="8">
    <location>
        <begin position="571"/>
        <end position="583"/>
    </location>
</feature>
<dbReference type="PANTHER" id="PTHR19818:SF139">
    <property type="entry name" value="PAIR-RULE PROTEIN ODD-PAIRED"/>
    <property type="match status" value="1"/>
</dbReference>
<feature type="compositionally biased region" description="Polar residues" evidence="8">
    <location>
        <begin position="173"/>
        <end position="183"/>
    </location>
</feature>
<keyword evidence="5" id="KW-0805">Transcription regulation</keyword>
<evidence type="ECO:0000256" key="6">
    <source>
        <dbReference type="ARBA" id="ARBA00023163"/>
    </source>
</evidence>
<evidence type="ECO:0000256" key="1">
    <source>
        <dbReference type="ARBA" id="ARBA00022723"/>
    </source>
</evidence>
<keyword evidence="3 7" id="KW-0863">Zinc-finger</keyword>
<dbReference type="PROSITE" id="PS00028">
    <property type="entry name" value="ZINC_FINGER_C2H2_1"/>
    <property type="match status" value="2"/>
</dbReference>
<dbReference type="InterPro" id="IPR036236">
    <property type="entry name" value="Znf_C2H2_sf"/>
</dbReference>
<keyword evidence="1" id="KW-0479">Metal-binding</keyword>
<sequence length="832" mass="87454">MDPLLLSSVVHNDHHDYSHPASPHLYDISPHPGTPYDSFDLLPDTGSHFPHTPSYNGSYQNSPYSNLSDLPPIDGDDSLGLLVDNPSGISITEEYDPSEYDVPSSGGPLILDDHYMNGTHVSVSLTPPLNDYSSPNAFDHPSPASSNGAEDDSHSHASSHSSYMHPSSPRPDISQSFQDSLSFHSPAWPTNALPDDRRSPPLSKPQSPPQLLIPDTTSPGGAGVDSPPIINAPDGDGGLIGSGPTLQIVPATPVSGGGGNARTAPFRDPLANQSGTHAPSFSDGRVPLTIQRQLTGGNANATSSDGQDWGRHQHFGAAGGQFADQAFSFPGSSSSSALADDGAQQQHLQQYQSQRGQQFLLPQAPQRSRSLSDTSLRPPPVWDTMPMNNMGEQRQGGTVNLNDVLPGPAQGHSSDPLLQNFRGSHPSSAGPHQTSFGNQLGGFNASQYAQDFLTVDGPSGMRRAKSDGGRSLHTRQARSLDIRPSNSLSPNPDMMFPPAGQTTQEFMRFLHPAEQVASIRNGGQTHHRRSSSGSRERGVGGMMMGGNMGMGGGMVAGWTGSSASSARASPYPSPSASPRPGYGPLPSHDVGLSGMGGAGMGGMGMGGGMGMSGMGMQRSLSGQMGLPGGAGMAEMRNAMTASPGSRSSVLQVDMPGQDGNVALHVTRPHVTTPSTAKASHDRRKQPANFACPVPGCGSTFTRHFNLKGHLRSHAEEKPYQCKWPGCGKGFARQHDCKRHEQLHLNIRPYPCEGCKKNFARMDALNRHLRSEGGAECRRVQEELVPGSTAHLDAPPTAGSSATSDSGAEGSAPPSGEVKPDPDGAWSNGGMMM</sequence>
<feature type="region of interest" description="Disordered" evidence="8">
    <location>
        <begin position="520"/>
        <end position="546"/>
    </location>
</feature>
<dbReference type="Gene3D" id="3.30.160.60">
    <property type="entry name" value="Classic Zinc Finger"/>
    <property type="match status" value="3"/>
</dbReference>
<evidence type="ECO:0000256" key="3">
    <source>
        <dbReference type="ARBA" id="ARBA00022771"/>
    </source>
</evidence>
<feature type="region of interest" description="Disordered" evidence="8">
    <location>
        <begin position="786"/>
        <end position="832"/>
    </location>
</feature>
<dbReference type="SMART" id="SM00355">
    <property type="entry name" value="ZnF_C2H2"/>
    <property type="match status" value="3"/>
</dbReference>
<dbReference type="Pfam" id="PF00096">
    <property type="entry name" value="zf-C2H2"/>
    <property type="match status" value="2"/>
</dbReference>
<keyword evidence="6" id="KW-0804">Transcription</keyword>
<evidence type="ECO:0000313" key="10">
    <source>
        <dbReference type="EMBL" id="OJT12646.1"/>
    </source>
</evidence>
<feature type="compositionally biased region" description="Polar residues" evidence="8">
    <location>
        <begin position="290"/>
        <end position="306"/>
    </location>
</feature>
<evidence type="ECO:0000256" key="2">
    <source>
        <dbReference type="ARBA" id="ARBA00022737"/>
    </source>
</evidence>
<evidence type="ECO:0000256" key="5">
    <source>
        <dbReference type="ARBA" id="ARBA00023015"/>
    </source>
</evidence>
<dbReference type="Proteomes" id="UP000184267">
    <property type="component" value="Unassembled WGS sequence"/>
</dbReference>
<evidence type="ECO:0000256" key="8">
    <source>
        <dbReference type="SAM" id="MobiDB-lite"/>
    </source>
</evidence>
<dbReference type="GO" id="GO:0045944">
    <property type="term" value="P:positive regulation of transcription by RNA polymerase II"/>
    <property type="evidence" value="ECO:0007669"/>
    <property type="project" value="UniProtKB-ARBA"/>
</dbReference>
<dbReference type="OrthoDB" id="4748970at2759"/>
<dbReference type="FunFam" id="3.30.160.60:FF:000032">
    <property type="entry name" value="Krueppel-like factor 4"/>
    <property type="match status" value="1"/>
</dbReference>
<feature type="region of interest" description="Disordered" evidence="8">
    <location>
        <begin position="560"/>
        <end position="596"/>
    </location>
</feature>
<gene>
    <name evidence="10" type="ORF">TRAPUB_10812</name>
</gene>
<evidence type="ECO:0000259" key="9">
    <source>
        <dbReference type="PROSITE" id="PS50157"/>
    </source>
</evidence>
<protein>
    <submittedName>
        <fullName evidence="10">Transcriptional regulator prz1</fullName>
    </submittedName>
</protein>
<dbReference type="STRING" id="154538.A0A1M2VYM5"/>
<dbReference type="GO" id="GO:0008270">
    <property type="term" value="F:zinc ion binding"/>
    <property type="evidence" value="ECO:0007669"/>
    <property type="project" value="UniProtKB-KW"/>
</dbReference>
<keyword evidence="4" id="KW-0862">Zinc</keyword>
<dbReference type="GO" id="GO:0000981">
    <property type="term" value="F:DNA-binding transcription factor activity, RNA polymerase II-specific"/>
    <property type="evidence" value="ECO:0007669"/>
    <property type="project" value="TreeGrafter"/>
</dbReference>
<feature type="compositionally biased region" description="Low complexity" evidence="8">
    <location>
        <begin position="792"/>
        <end position="811"/>
    </location>
</feature>
<dbReference type="AlphaFoldDB" id="A0A1M2VYM5"/>
<feature type="domain" description="C2H2-type" evidence="9">
    <location>
        <begin position="749"/>
        <end position="776"/>
    </location>
</feature>
<feature type="domain" description="C2H2-type" evidence="9">
    <location>
        <begin position="719"/>
        <end position="748"/>
    </location>
</feature>
<dbReference type="PANTHER" id="PTHR19818">
    <property type="entry name" value="ZINC FINGER PROTEIN ZIC AND GLI"/>
    <property type="match status" value="1"/>
</dbReference>
<feature type="compositionally biased region" description="Polar residues" evidence="8">
    <location>
        <begin position="126"/>
        <end position="136"/>
    </location>
</feature>
<evidence type="ECO:0000256" key="7">
    <source>
        <dbReference type="PROSITE-ProRule" id="PRU00042"/>
    </source>
</evidence>
<dbReference type="InterPro" id="IPR050329">
    <property type="entry name" value="GLI_C2H2-zinc-finger"/>
</dbReference>
<accession>A0A1M2VYM5</accession>
<feature type="compositionally biased region" description="Polar residues" evidence="8">
    <location>
        <begin position="386"/>
        <end position="399"/>
    </location>
</feature>
<dbReference type="OMA" id="NINRTHH"/>
<organism evidence="10 11">
    <name type="scientific">Trametes pubescens</name>
    <name type="common">White-rot fungus</name>
    <dbReference type="NCBI Taxonomy" id="154538"/>
    <lineage>
        <taxon>Eukaryota</taxon>
        <taxon>Fungi</taxon>
        <taxon>Dikarya</taxon>
        <taxon>Basidiomycota</taxon>
        <taxon>Agaricomycotina</taxon>
        <taxon>Agaricomycetes</taxon>
        <taxon>Polyporales</taxon>
        <taxon>Polyporaceae</taxon>
        <taxon>Trametes</taxon>
    </lineage>
</organism>
<dbReference type="EMBL" id="MNAD01000473">
    <property type="protein sequence ID" value="OJT12646.1"/>
    <property type="molecule type" value="Genomic_DNA"/>
</dbReference>
<feature type="compositionally biased region" description="Low complexity" evidence="8">
    <location>
        <begin position="320"/>
        <end position="358"/>
    </location>
</feature>